<dbReference type="Proteomes" id="UP001162501">
    <property type="component" value="Chromosome 22"/>
</dbReference>
<reference evidence="1" key="2">
    <citation type="submission" date="2025-03" db="EMBL/GenBank/DDBJ databases">
        <authorList>
            <consortium name="ELIXIR-Norway"/>
            <consortium name="Elixir Norway"/>
        </authorList>
    </citation>
    <scope>NUCLEOTIDE SEQUENCE</scope>
</reference>
<accession>A0AC59Z1K9</accession>
<feature type="non-terminal residue" evidence="1">
    <location>
        <position position="173"/>
    </location>
</feature>
<evidence type="ECO:0000313" key="2">
    <source>
        <dbReference type="Proteomes" id="UP001162501"/>
    </source>
</evidence>
<name>A0AC59Z1K9_RANTA</name>
<proteinExistence type="predicted"/>
<evidence type="ECO:0000313" key="1">
    <source>
        <dbReference type="EMBL" id="CAN0152207.1"/>
    </source>
</evidence>
<dbReference type="EMBL" id="OX596106">
    <property type="protein sequence ID" value="CAN0152207.1"/>
    <property type="molecule type" value="Genomic_DNA"/>
</dbReference>
<organism evidence="1 2">
    <name type="scientific">Rangifer tarandus platyrhynchus</name>
    <name type="common">Svalbard reindeer</name>
    <dbReference type="NCBI Taxonomy" id="3082113"/>
    <lineage>
        <taxon>Eukaryota</taxon>
        <taxon>Metazoa</taxon>
        <taxon>Chordata</taxon>
        <taxon>Craniata</taxon>
        <taxon>Vertebrata</taxon>
        <taxon>Euteleostomi</taxon>
        <taxon>Mammalia</taxon>
        <taxon>Eutheria</taxon>
        <taxon>Laurasiatheria</taxon>
        <taxon>Artiodactyla</taxon>
        <taxon>Ruminantia</taxon>
        <taxon>Pecora</taxon>
        <taxon>Cervidae</taxon>
        <taxon>Odocoileinae</taxon>
        <taxon>Rangifer</taxon>
    </lineage>
</organism>
<feature type="non-terminal residue" evidence="1">
    <location>
        <position position="1"/>
    </location>
</feature>
<sequence length="173" mass="20297">KEKVPCSDRKESTFCITHKRGECFCTPRFIGKNCEKVIYHCRLFTINCLNERWCFNIIGRFRYIYTPGCTRNSCWFVKNTCLLHLYAWYCGAISHDIYQDEVSNPPHFKYVWQLIFTANPVKVYFLFNLFKLVKNLQNTTERLHSHFSLSCIEEGNGNPLQCSSLENPRDGGA</sequence>
<protein>
    <submittedName>
        <fullName evidence="1">Uncharacterized protein</fullName>
    </submittedName>
</protein>
<reference evidence="1" key="1">
    <citation type="submission" date="2023-05" db="EMBL/GenBank/DDBJ databases">
        <authorList>
            <consortium name="ELIXIR-Norway"/>
        </authorList>
    </citation>
    <scope>NUCLEOTIDE SEQUENCE</scope>
</reference>
<gene>
    <name evidence="1" type="ORF">MRATA1EN22A_LOCUS12817</name>
</gene>